<accession>A0A2N7X6D5</accession>
<dbReference type="RefSeq" id="WP_018442825.1">
    <property type="nucleotide sequence ID" value="NZ_KB890194.1"/>
</dbReference>
<evidence type="ECO:0000256" key="3">
    <source>
        <dbReference type="ARBA" id="ARBA00022729"/>
    </source>
</evidence>
<dbReference type="PANTHER" id="PTHR30024:SF47">
    <property type="entry name" value="TAURINE-BINDING PERIPLASMIC PROTEIN"/>
    <property type="match status" value="1"/>
</dbReference>
<comment type="similarity">
    <text evidence="2">Belongs to the bacterial solute-binding protein SsuA/TauA family.</text>
</comment>
<dbReference type="InterPro" id="IPR015168">
    <property type="entry name" value="SsuA/THI5"/>
</dbReference>
<comment type="subcellular location">
    <subcellularLocation>
        <location evidence="1">Periplasm</location>
    </subcellularLocation>
</comment>
<sequence length="346" mass="36824">MKVKPVTRAGRRTPIYAIVGFVALAGSAAFAWLGHSSPKPYDIEPPERIVIANIEYTGSCPVVVAQAKGYFKSEGVEATVPLYLSGKAALDALLSGKADLAISGDLPVVLAVMNGQPLSVVTTVARAENDIGVVGRVDKGITTPASLKGKRIGVTLGTGSHFVLDVFLARHHLTLGDVTLRDLTPAALSGALARDEIDAASAWEPILGALRTQLGADGMTFLAGDIYSTTLNLTGMHAYVAGHQIVLQKVVRALISGARLCRNQPDEARALVRAAFNVGAAELNATWPDYRFRVTLDQSLLLGLEDDTRWAIRDALTRRTDMPNYLDYVDLHALEAVAPAAVTLIH</sequence>
<gene>
    <name evidence="6" type="ORF">C0Z20_09950</name>
</gene>
<dbReference type="GO" id="GO:0042597">
    <property type="term" value="C:periplasmic space"/>
    <property type="evidence" value="ECO:0007669"/>
    <property type="project" value="UniProtKB-SubCell"/>
</dbReference>
<evidence type="ECO:0000256" key="2">
    <source>
        <dbReference type="ARBA" id="ARBA00010742"/>
    </source>
</evidence>
<dbReference type="SUPFAM" id="SSF53850">
    <property type="entry name" value="Periplasmic binding protein-like II"/>
    <property type="match status" value="1"/>
</dbReference>
<name>A0A2N7X6D5_9BURK</name>
<dbReference type="SMART" id="SM00062">
    <property type="entry name" value="PBPb"/>
    <property type="match status" value="1"/>
</dbReference>
<dbReference type="PANTHER" id="PTHR30024">
    <property type="entry name" value="ALIPHATIC SULFONATES-BINDING PROTEIN-RELATED"/>
    <property type="match status" value="1"/>
</dbReference>
<proteinExistence type="inferred from homology"/>
<keyword evidence="4" id="KW-1133">Transmembrane helix</keyword>
<evidence type="ECO:0000256" key="4">
    <source>
        <dbReference type="SAM" id="Phobius"/>
    </source>
</evidence>
<dbReference type="Proteomes" id="UP000235777">
    <property type="component" value="Unassembled WGS sequence"/>
</dbReference>
<protein>
    <submittedName>
        <fullName evidence="6">Nitrate ABC transporter substrate-binding protein</fullName>
    </submittedName>
</protein>
<evidence type="ECO:0000256" key="1">
    <source>
        <dbReference type="ARBA" id="ARBA00004418"/>
    </source>
</evidence>
<feature type="transmembrane region" description="Helical" evidence="4">
    <location>
        <begin position="15"/>
        <end position="33"/>
    </location>
</feature>
<dbReference type="EMBL" id="PNYC01000005">
    <property type="protein sequence ID" value="PMS37035.1"/>
    <property type="molecule type" value="Genomic_DNA"/>
</dbReference>
<keyword evidence="3" id="KW-0732">Signal</keyword>
<dbReference type="Pfam" id="PF09084">
    <property type="entry name" value="NMT1"/>
    <property type="match status" value="1"/>
</dbReference>
<dbReference type="OrthoDB" id="8892982at2"/>
<dbReference type="AlphaFoldDB" id="A0A2N7X6D5"/>
<feature type="domain" description="Solute-binding protein family 3/N-terminal" evidence="5">
    <location>
        <begin position="48"/>
        <end position="267"/>
    </location>
</feature>
<dbReference type="InterPro" id="IPR001638">
    <property type="entry name" value="Solute-binding_3/MltF_N"/>
</dbReference>
<comment type="caution">
    <text evidence="6">The sequence shown here is derived from an EMBL/GenBank/DDBJ whole genome shotgun (WGS) entry which is preliminary data.</text>
</comment>
<keyword evidence="4" id="KW-0812">Transmembrane</keyword>
<dbReference type="CDD" id="cd01008">
    <property type="entry name" value="PBP2_NrtA_SsuA_CpmA_like"/>
    <property type="match status" value="1"/>
</dbReference>
<dbReference type="Gene3D" id="3.40.190.10">
    <property type="entry name" value="Periplasmic binding protein-like II"/>
    <property type="match status" value="2"/>
</dbReference>
<organism evidence="6 7">
    <name type="scientific">Trinickia symbiotica</name>
    <dbReference type="NCBI Taxonomy" id="863227"/>
    <lineage>
        <taxon>Bacteria</taxon>
        <taxon>Pseudomonadati</taxon>
        <taxon>Pseudomonadota</taxon>
        <taxon>Betaproteobacteria</taxon>
        <taxon>Burkholderiales</taxon>
        <taxon>Burkholderiaceae</taxon>
        <taxon>Trinickia</taxon>
    </lineage>
</organism>
<dbReference type="STRING" id="863227.GCA_000373005_04225"/>
<evidence type="ECO:0000313" key="6">
    <source>
        <dbReference type="EMBL" id="PMS37035.1"/>
    </source>
</evidence>
<dbReference type="GO" id="GO:0042918">
    <property type="term" value="P:alkanesulfonate transmembrane transport"/>
    <property type="evidence" value="ECO:0007669"/>
    <property type="project" value="TreeGrafter"/>
</dbReference>
<evidence type="ECO:0000259" key="5">
    <source>
        <dbReference type="SMART" id="SM00062"/>
    </source>
</evidence>
<keyword evidence="7" id="KW-1185">Reference proteome</keyword>
<reference evidence="6 7" key="1">
    <citation type="submission" date="2018-01" db="EMBL/GenBank/DDBJ databases">
        <title>Whole genome analyses suggest that Burkholderia sensu lato contains two further novel genera in the rhizoxinica-symbiotica group Mycetohabitans gen. nov., and Trinickia gen. nov.: implications for the evolution of diazotrophy and nodulation in the Burkholderiaceae.</title>
        <authorList>
            <person name="Estrada-de los Santos P."/>
            <person name="Palmer M."/>
            <person name="Chavez-Ramirez B."/>
            <person name="Beukes C."/>
            <person name="Steenkamp E.T."/>
            <person name="Hirsch A.M."/>
            <person name="Manyaka P."/>
            <person name="Maluk M."/>
            <person name="Lafos M."/>
            <person name="Crook M."/>
            <person name="Gross E."/>
            <person name="Simon M.F."/>
            <person name="Bueno dos Reis Junior F."/>
            <person name="Poole P.S."/>
            <person name="Venter S.N."/>
            <person name="James E.K."/>
        </authorList>
    </citation>
    <scope>NUCLEOTIDE SEQUENCE [LARGE SCALE GENOMIC DNA]</scope>
    <source>
        <strain evidence="6 7">JPY 581</strain>
    </source>
</reference>
<keyword evidence="4" id="KW-0472">Membrane</keyword>
<evidence type="ECO:0000313" key="7">
    <source>
        <dbReference type="Proteomes" id="UP000235777"/>
    </source>
</evidence>